<sequence>MAHTGFCDSQALLDRDNKAEERSAPLRTWANACPPKERWAQVEGLGPVGSFLNAEHHLTWVDGLLNSPVDWFAGFPVSSAHTSSVPPHMLLPGLLRHEMEVAMVRLGVIYDCTYAWDIFTDMLWSQRQHTFPSAELPKPYSDKMLAILIDWLIQVHAVLDFSEETLHLTVFLLNRAVRLLKVPVTSFQLLGVVCLFLASKKEECLIPEVSELCHLMENAYTKAQLLKMERRVLCALKFELSYTSPHHFLLLLTTIARCSNKMVWMARYLLELTLLEVECVVYQPIQLAGAAIQLARCALQEPPVSYISHSIFVGSEANLLQIMKTLALAAARAPIGNTRATFLKYSSEETMCVSKHPALICAVGLLKLPRLPS</sequence>
<dbReference type="InterPro" id="IPR036915">
    <property type="entry name" value="Cyclin-like_sf"/>
</dbReference>
<dbReference type="SUPFAM" id="SSF47954">
    <property type="entry name" value="Cyclin-like"/>
    <property type="match status" value="2"/>
</dbReference>
<evidence type="ECO:0000259" key="4">
    <source>
        <dbReference type="SMART" id="SM01332"/>
    </source>
</evidence>
<keyword evidence="6" id="KW-1185">Reference proteome</keyword>
<dbReference type="AlphaFoldDB" id="A0ABD1KAM7"/>
<evidence type="ECO:0000313" key="6">
    <source>
        <dbReference type="Proteomes" id="UP001591681"/>
    </source>
</evidence>
<dbReference type="FunFam" id="1.10.472.10:FF:000057">
    <property type="entry name" value="Cyclin N-terminal domain containing 2"/>
    <property type="match status" value="1"/>
</dbReference>
<evidence type="ECO:0000259" key="3">
    <source>
        <dbReference type="SMART" id="SM00385"/>
    </source>
</evidence>
<dbReference type="Pfam" id="PF00134">
    <property type="entry name" value="Cyclin_N"/>
    <property type="match status" value="1"/>
</dbReference>
<dbReference type="InterPro" id="IPR004367">
    <property type="entry name" value="Cyclin_C-dom"/>
</dbReference>
<reference evidence="5 6" key="1">
    <citation type="submission" date="2024-09" db="EMBL/GenBank/DDBJ databases">
        <title>A chromosome-level genome assembly of Gray's grenadier anchovy, Coilia grayii.</title>
        <authorList>
            <person name="Fu Z."/>
        </authorList>
    </citation>
    <scope>NUCLEOTIDE SEQUENCE [LARGE SCALE GENOMIC DNA]</scope>
    <source>
        <strain evidence="5">G4</strain>
        <tissue evidence="5">Muscle</tissue>
    </source>
</reference>
<dbReference type="Proteomes" id="UP001591681">
    <property type="component" value="Unassembled WGS sequence"/>
</dbReference>
<comment type="caution">
    <text evidence="5">The sequence shown here is derived from an EMBL/GenBank/DDBJ whole genome shotgun (WGS) entry which is preliminary data.</text>
</comment>
<keyword evidence="1 2" id="KW-0195">Cyclin</keyword>
<evidence type="ECO:0000256" key="1">
    <source>
        <dbReference type="ARBA" id="ARBA00023127"/>
    </source>
</evidence>
<dbReference type="InterPro" id="IPR006671">
    <property type="entry name" value="Cyclin_N"/>
</dbReference>
<feature type="domain" description="Cyclin C-terminal" evidence="4">
    <location>
        <begin position="243"/>
        <end position="359"/>
    </location>
</feature>
<evidence type="ECO:0008006" key="7">
    <source>
        <dbReference type="Google" id="ProtNLM"/>
    </source>
</evidence>
<comment type="similarity">
    <text evidence="2">Belongs to the cyclin family.</text>
</comment>
<dbReference type="EMBL" id="JBHFQA010000007">
    <property type="protein sequence ID" value="KAL2096206.1"/>
    <property type="molecule type" value="Genomic_DNA"/>
</dbReference>
<dbReference type="Pfam" id="PF02984">
    <property type="entry name" value="Cyclin_C"/>
    <property type="match status" value="1"/>
</dbReference>
<name>A0ABD1KAM7_9TELE</name>
<dbReference type="SMART" id="SM00385">
    <property type="entry name" value="CYCLIN"/>
    <property type="match status" value="2"/>
</dbReference>
<evidence type="ECO:0000313" key="5">
    <source>
        <dbReference type="EMBL" id="KAL2096206.1"/>
    </source>
</evidence>
<dbReference type="PANTHER" id="PTHR10177">
    <property type="entry name" value="CYCLINS"/>
    <property type="match status" value="1"/>
</dbReference>
<dbReference type="Gene3D" id="1.10.472.10">
    <property type="entry name" value="Cyclin-like"/>
    <property type="match status" value="2"/>
</dbReference>
<dbReference type="InterPro" id="IPR013763">
    <property type="entry name" value="Cyclin-like_dom"/>
</dbReference>
<feature type="domain" description="Cyclin-like" evidence="3">
    <location>
        <begin position="150"/>
        <end position="234"/>
    </location>
</feature>
<organism evidence="5 6">
    <name type="scientific">Coilia grayii</name>
    <name type="common">Gray's grenadier anchovy</name>
    <dbReference type="NCBI Taxonomy" id="363190"/>
    <lineage>
        <taxon>Eukaryota</taxon>
        <taxon>Metazoa</taxon>
        <taxon>Chordata</taxon>
        <taxon>Craniata</taxon>
        <taxon>Vertebrata</taxon>
        <taxon>Euteleostomi</taxon>
        <taxon>Actinopterygii</taxon>
        <taxon>Neopterygii</taxon>
        <taxon>Teleostei</taxon>
        <taxon>Clupei</taxon>
        <taxon>Clupeiformes</taxon>
        <taxon>Clupeoidei</taxon>
        <taxon>Engraulidae</taxon>
        <taxon>Coilinae</taxon>
        <taxon>Coilia</taxon>
    </lineage>
</organism>
<dbReference type="SMART" id="SM01332">
    <property type="entry name" value="Cyclin_C"/>
    <property type="match status" value="1"/>
</dbReference>
<accession>A0ABD1KAM7</accession>
<gene>
    <name evidence="5" type="ORF">ACEWY4_008354</name>
</gene>
<proteinExistence type="inferred from homology"/>
<evidence type="ECO:0000256" key="2">
    <source>
        <dbReference type="RuleBase" id="RU000383"/>
    </source>
</evidence>
<dbReference type="CDD" id="cd20542">
    <property type="entry name" value="CYCLIN_CNTD2"/>
    <property type="match status" value="1"/>
</dbReference>
<feature type="domain" description="Cyclin-like" evidence="3">
    <location>
        <begin position="247"/>
        <end position="328"/>
    </location>
</feature>
<dbReference type="InterPro" id="IPR039361">
    <property type="entry name" value="Cyclin"/>
</dbReference>
<protein>
    <recommendedName>
        <fullName evidence="7">Cyclin N-terminal domain-containing protein 2</fullName>
    </recommendedName>
</protein>